<proteinExistence type="predicted"/>
<evidence type="ECO:0000313" key="1">
    <source>
        <dbReference type="EMBL" id="KAF2108162.1"/>
    </source>
</evidence>
<protein>
    <submittedName>
        <fullName evidence="1">Uncharacterized protein</fullName>
    </submittedName>
</protein>
<organism evidence="1 2">
    <name type="scientific">Lophiotrema nucula</name>
    <dbReference type="NCBI Taxonomy" id="690887"/>
    <lineage>
        <taxon>Eukaryota</taxon>
        <taxon>Fungi</taxon>
        <taxon>Dikarya</taxon>
        <taxon>Ascomycota</taxon>
        <taxon>Pezizomycotina</taxon>
        <taxon>Dothideomycetes</taxon>
        <taxon>Pleosporomycetidae</taxon>
        <taxon>Pleosporales</taxon>
        <taxon>Lophiotremataceae</taxon>
        <taxon>Lophiotrema</taxon>
    </lineage>
</organism>
<accession>A0A6A5YM56</accession>
<dbReference type="EMBL" id="ML977349">
    <property type="protein sequence ID" value="KAF2108162.1"/>
    <property type="molecule type" value="Genomic_DNA"/>
</dbReference>
<gene>
    <name evidence="1" type="ORF">BDV96DRAFT_284099</name>
</gene>
<reference evidence="1" key="1">
    <citation type="journal article" date="2020" name="Stud. Mycol.">
        <title>101 Dothideomycetes genomes: a test case for predicting lifestyles and emergence of pathogens.</title>
        <authorList>
            <person name="Haridas S."/>
            <person name="Albert R."/>
            <person name="Binder M."/>
            <person name="Bloem J."/>
            <person name="Labutti K."/>
            <person name="Salamov A."/>
            <person name="Andreopoulos B."/>
            <person name="Baker S."/>
            <person name="Barry K."/>
            <person name="Bills G."/>
            <person name="Bluhm B."/>
            <person name="Cannon C."/>
            <person name="Castanera R."/>
            <person name="Culley D."/>
            <person name="Daum C."/>
            <person name="Ezra D."/>
            <person name="Gonzalez J."/>
            <person name="Henrissat B."/>
            <person name="Kuo A."/>
            <person name="Liang C."/>
            <person name="Lipzen A."/>
            <person name="Lutzoni F."/>
            <person name="Magnuson J."/>
            <person name="Mondo S."/>
            <person name="Nolan M."/>
            <person name="Ohm R."/>
            <person name="Pangilinan J."/>
            <person name="Park H.-J."/>
            <person name="Ramirez L."/>
            <person name="Alfaro M."/>
            <person name="Sun H."/>
            <person name="Tritt A."/>
            <person name="Yoshinaga Y."/>
            <person name="Zwiers L.-H."/>
            <person name="Turgeon B."/>
            <person name="Goodwin S."/>
            <person name="Spatafora J."/>
            <person name="Crous P."/>
            <person name="Grigoriev I."/>
        </authorList>
    </citation>
    <scope>NUCLEOTIDE SEQUENCE</scope>
    <source>
        <strain evidence="1">CBS 627.86</strain>
    </source>
</reference>
<keyword evidence="2" id="KW-1185">Reference proteome</keyword>
<dbReference type="AlphaFoldDB" id="A0A6A5YM56"/>
<evidence type="ECO:0000313" key="2">
    <source>
        <dbReference type="Proteomes" id="UP000799770"/>
    </source>
</evidence>
<sequence>MRKVARLFRGSDGASVARAAGRKELSRRALAPKPATFNSPSHHNIIRRHSTAPLPPPPHTSAGFFCAAQLLHAHFSSIHDFNIVYFVCKRLFLPYLVLFGRSSRHLAAIRLSASRPRHHLSCNSSSTPLRTS</sequence>
<name>A0A6A5YM56_9PLEO</name>
<dbReference type="Proteomes" id="UP000799770">
    <property type="component" value="Unassembled WGS sequence"/>
</dbReference>